<keyword evidence="7" id="KW-0547">Nucleotide-binding</keyword>
<dbReference type="Pfam" id="PF06580">
    <property type="entry name" value="His_kinase"/>
    <property type="match status" value="1"/>
</dbReference>
<evidence type="ECO:0000313" key="16">
    <source>
        <dbReference type="Proteomes" id="UP001240171"/>
    </source>
</evidence>
<dbReference type="SMART" id="SM00387">
    <property type="entry name" value="HATPase_c"/>
    <property type="match status" value="1"/>
</dbReference>
<keyword evidence="12" id="KW-1133">Transmembrane helix</keyword>
<dbReference type="Proteomes" id="UP001240171">
    <property type="component" value="Unassembled WGS sequence"/>
</dbReference>
<comment type="subcellular location">
    <subcellularLocation>
        <location evidence="2">Cell membrane</location>
        <topology evidence="2">Multi-pass membrane protein</topology>
    </subcellularLocation>
</comment>
<dbReference type="InterPro" id="IPR010559">
    <property type="entry name" value="Sig_transdc_His_kin_internal"/>
</dbReference>
<dbReference type="CDD" id="cd06225">
    <property type="entry name" value="HAMP"/>
    <property type="match status" value="1"/>
</dbReference>
<comment type="caution">
    <text evidence="15">The sequence shown here is derived from an EMBL/GenBank/DDBJ whole genome shotgun (WGS) entry which is preliminary data.</text>
</comment>
<accession>A0ABT9CFK4</accession>
<keyword evidence="6" id="KW-0808">Transferase</keyword>
<evidence type="ECO:0000256" key="3">
    <source>
        <dbReference type="ARBA" id="ARBA00012438"/>
    </source>
</evidence>
<keyword evidence="9" id="KW-0067">ATP-binding</keyword>
<keyword evidence="11 12" id="KW-0472">Membrane</keyword>
<evidence type="ECO:0000259" key="14">
    <source>
        <dbReference type="PROSITE" id="PS50885"/>
    </source>
</evidence>
<evidence type="ECO:0000313" key="15">
    <source>
        <dbReference type="EMBL" id="MDO7908040.1"/>
    </source>
</evidence>
<evidence type="ECO:0000256" key="10">
    <source>
        <dbReference type="ARBA" id="ARBA00023012"/>
    </source>
</evidence>
<dbReference type="InterPro" id="IPR036890">
    <property type="entry name" value="HATPase_C_sf"/>
</dbReference>
<evidence type="ECO:0000256" key="8">
    <source>
        <dbReference type="ARBA" id="ARBA00022777"/>
    </source>
</evidence>
<dbReference type="InterPro" id="IPR004358">
    <property type="entry name" value="Sig_transdc_His_kin-like_C"/>
</dbReference>
<evidence type="ECO:0000256" key="12">
    <source>
        <dbReference type="SAM" id="Phobius"/>
    </source>
</evidence>
<sequence length="482" mass="54514">MTIRRKLLVFIPLLVLLVNLVTFFFFESGKGVQDSYDRMMVRILLYKQSVQTAEDHLQRLYTYLLNPDERTKTDLEHSRSSMQQMKADIAQLEAASPQASSVEGYLNTWSTYLSQEQSALQAASTDSLSAALSDYEEAEQTMAFIREEGISLVNEELDYYQPLYRQIQLETRKIHTLGAALFTVNALLSVVIAIWISRSITVPVSRLVARAQEVAEGKLDLKPVPEPNTDDELGILSDAVDQMAADLLVMMEKEKESLEKDRLVKELELQALQSQINPHFLFNTLNVLSKLALLEGAEQTSDLIVSMSNLLRYNLRSLDQPVTLENELKHVDEYIAIQKARFRDRVQFETDIDKSVLQILVPSLTIQPIIENAFMHGIDHMEQGGVIRLAIRRLGQEVLISIADNGAGMEEETRKSLLELKDKEISRTSTGIGTRNVFKRLALFYGKDDLVEISSEPGKGTEIRFRIPLTEEGGIYVQNINS</sequence>
<dbReference type="PROSITE" id="PS50109">
    <property type="entry name" value="HIS_KIN"/>
    <property type="match status" value="1"/>
</dbReference>
<gene>
    <name evidence="15" type="ORF">Q5741_16630</name>
</gene>
<dbReference type="InterPro" id="IPR005467">
    <property type="entry name" value="His_kinase_dom"/>
</dbReference>
<dbReference type="SUPFAM" id="SSF158472">
    <property type="entry name" value="HAMP domain-like"/>
    <property type="match status" value="1"/>
</dbReference>
<keyword evidence="10" id="KW-0902">Two-component regulatory system</keyword>
<evidence type="ECO:0000256" key="7">
    <source>
        <dbReference type="ARBA" id="ARBA00022741"/>
    </source>
</evidence>
<feature type="domain" description="HAMP" evidence="14">
    <location>
        <begin position="198"/>
        <end position="252"/>
    </location>
</feature>
<dbReference type="PRINTS" id="PR00344">
    <property type="entry name" value="BCTRLSENSOR"/>
</dbReference>
<keyword evidence="8 15" id="KW-0418">Kinase</keyword>
<dbReference type="Pfam" id="PF02518">
    <property type="entry name" value="HATPase_c"/>
    <property type="match status" value="1"/>
</dbReference>
<evidence type="ECO:0000256" key="4">
    <source>
        <dbReference type="ARBA" id="ARBA00022475"/>
    </source>
</evidence>
<dbReference type="Gene3D" id="3.30.565.10">
    <property type="entry name" value="Histidine kinase-like ATPase, C-terminal domain"/>
    <property type="match status" value="1"/>
</dbReference>
<evidence type="ECO:0000256" key="5">
    <source>
        <dbReference type="ARBA" id="ARBA00022553"/>
    </source>
</evidence>
<dbReference type="EMBL" id="JAUQTB010000011">
    <property type="protein sequence ID" value="MDO7908040.1"/>
    <property type="molecule type" value="Genomic_DNA"/>
</dbReference>
<protein>
    <recommendedName>
        <fullName evidence="3">histidine kinase</fullName>
        <ecNumber evidence="3">2.7.13.3</ecNumber>
    </recommendedName>
</protein>
<dbReference type="SUPFAM" id="SSF55874">
    <property type="entry name" value="ATPase domain of HSP90 chaperone/DNA topoisomerase II/histidine kinase"/>
    <property type="match status" value="1"/>
</dbReference>
<keyword evidence="16" id="KW-1185">Reference proteome</keyword>
<comment type="catalytic activity">
    <reaction evidence="1">
        <text>ATP + protein L-histidine = ADP + protein N-phospho-L-histidine.</text>
        <dbReference type="EC" id="2.7.13.3"/>
    </reaction>
</comment>
<dbReference type="PROSITE" id="PS50885">
    <property type="entry name" value="HAMP"/>
    <property type="match status" value="1"/>
</dbReference>
<evidence type="ECO:0000256" key="9">
    <source>
        <dbReference type="ARBA" id="ARBA00022840"/>
    </source>
</evidence>
<organism evidence="15 16">
    <name type="scientific">Paenibacillus lacisoli</name>
    <dbReference type="NCBI Taxonomy" id="3064525"/>
    <lineage>
        <taxon>Bacteria</taxon>
        <taxon>Bacillati</taxon>
        <taxon>Bacillota</taxon>
        <taxon>Bacilli</taxon>
        <taxon>Bacillales</taxon>
        <taxon>Paenibacillaceae</taxon>
        <taxon>Paenibacillus</taxon>
    </lineage>
</organism>
<name>A0ABT9CFK4_9BACL</name>
<evidence type="ECO:0000256" key="6">
    <source>
        <dbReference type="ARBA" id="ARBA00022679"/>
    </source>
</evidence>
<dbReference type="RefSeq" id="WP_305025258.1">
    <property type="nucleotide sequence ID" value="NZ_JAUQTB010000011.1"/>
</dbReference>
<dbReference type="GO" id="GO:0016301">
    <property type="term" value="F:kinase activity"/>
    <property type="evidence" value="ECO:0007669"/>
    <property type="project" value="UniProtKB-KW"/>
</dbReference>
<dbReference type="InterPro" id="IPR003660">
    <property type="entry name" value="HAMP_dom"/>
</dbReference>
<dbReference type="PANTHER" id="PTHR34220">
    <property type="entry name" value="SENSOR HISTIDINE KINASE YPDA"/>
    <property type="match status" value="1"/>
</dbReference>
<dbReference type="SMART" id="SM00304">
    <property type="entry name" value="HAMP"/>
    <property type="match status" value="1"/>
</dbReference>
<proteinExistence type="predicted"/>
<evidence type="ECO:0000256" key="11">
    <source>
        <dbReference type="ARBA" id="ARBA00023136"/>
    </source>
</evidence>
<reference evidence="15 16" key="1">
    <citation type="submission" date="2023-07" db="EMBL/GenBank/DDBJ databases">
        <title>Paenibacillus sp. JX-17 nov. isolated from soil.</title>
        <authorList>
            <person name="Wan Y."/>
            <person name="Liu B."/>
        </authorList>
    </citation>
    <scope>NUCLEOTIDE SEQUENCE [LARGE SCALE GENOMIC DNA]</scope>
    <source>
        <strain evidence="15 16">JX-17</strain>
    </source>
</reference>
<feature type="transmembrane region" description="Helical" evidence="12">
    <location>
        <begin position="7"/>
        <end position="26"/>
    </location>
</feature>
<dbReference type="Gene3D" id="6.10.340.10">
    <property type="match status" value="1"/>
</dbReference>
<keyword evidence="4" id="KW-1003">Cell membrane</keyword>
<feature type="domain" description="Histidine kinase" evidence="13">
    <location>
        <begin position="276"/>
        <end position="471"/>
    </location>
</feature>
<dbReference type="InterPro" id="IPR050640">
    <property type="entry name" value="Bact_2-comp_sensor_kinase"/>
</dbReference>
<evidence type="ECO:0000259" key="13">
    <source>
        <dbReference type="PROSITE" id="PS50109"/>
    </source>
</evidence>
<dbReference type="InterPro" id="IPR003594">
    <property type="entry name" value="HATPase_dom"/>
</dbReference>
<evidence type="ECO:0000256" key="1">
    <source>
        <dbReference type="ARBA" id="ARBA00000085"/>
    </source>
</evidence>
<keyword evidence="12" id="KW-0812">Transmembrane</keyword>
<dbReference type="Pfam" id="PF00672">
    <property type="entry name" value="HAMP"/>
    <property type="match status" value="1"/>
</dbReference>
<evidence type="ECO:0000256" key="2">
    <source>
        <dbReference type="ARBA" id="ARBA00004651"/>
    </source>
</evidence>
<dbReference type="EC" id="2.7.13.3" evidence="3"/>
<keyword evidence="5" id="KW-0597">Phosphoprotein</keyword>
<dbReference type="PANTHER" id="PTHR34220:SF7">
    <property type="entry name" value="SENSOR HISTIDINE KINASE YPDA"/>
    <property type="match status" value="1"/>
</dbReference>